<gene>
    <name evidence="1" type="ORF">BpHYR1_031475</name>
</gene>
<keyword evidence="2" id="KW-1185">Reference proteome</keyword>
<protein>
    <submittedName>
        <fullName evidence="1">Uncharacterized protein</fullName>
    </submittedName>
</protein>
<sequence length="145" mass="16709">MIVSILKLDLKLQLPFIKRSKITGGQKTEKVVEVVEFLNLFFFAAKLTGQMTARLFLTGSLNGPKIWPPVWPPKWPPYFGRVRTGQAWPPPNTKKNTVPKFASFLQIHKMTLSTIKKTCANQKKKEKNIFEMADILRFYSKILNE</sequence>
<proteinExistence type="predicted"/>
<evidence type="ECO:0000313" key="2">
    <source>
        <dbReference type="Proteomes" id="UP000276133"/>
    </source>
</evidence>
<dbReference type="Proteomes" id="UP000276133">
    <property type="component" value="Unassembled WGS sequence"/>
</dbReference>
<dbReference type="EMBL" id="REGN01010651">
    <property type="protein sequence ID" value="RMZ98637.1"/>
    <property type="molecule type" value="Genomic_DNA"/>
</dbReference>
<comment type="caution">
    <text evidence="1">The sequence shown here is derived from an EMBL/GenBank/DDBJ whole genome shotgun (WGS) entry which is preliminary data.</text>
</comment>
<dbReference type="AlphaFoldDB" id="A0A3M7PIY8"/>
<accession>A0A3M7PIY8</accession>
<evidence type="ECO:0000313" key="1">
    <source>
        <dbReference type="EMBL" id="RMZ98637.1"/>
    </source>
</evidence>
<reference evidence="1 2" key="1">
    <citation type="journal article" date="2018" name="Sci. Rep.">
        <title>Genomic signatures of local adaptation to the degree of environmental predictability in rotifers.</title>
        <authorList>
            <person name="Franch-Gras L."/>
            <person name="Hahn C."/>
            <person name="Garcia-Roger E.M."/>
            <person name="Carmona M.J."/>
            <person name="Serra M."/>
            <person name="Gomez A."/>
        </authorList>
    </citation>
    <scope>NUCLEOTIDE SEQUENCE [LARGE SCALE GENOMIC DNA]</scope>
    <source>
        <strain evidence="1">HYR1</strain>
    </source>
</reference>
<name>A0A3M7PIY8_BRAPC</name>
<organism evidence="1 2">
    <name type="scientific">Brachionus plicatilis</name>
    <name type="common">Marine rotifer</name>
    <name type="synonym">Brachionus muelleri</name>
    <dbReference type="NCBI Taxonomy" id="10195"/>
    <lineage>
        <taxon>Eukaryota</taxon>
        <taxon>Metazoa</taxon>
        <taxon>Spiralia</taxon>
        <taxon>Gnathifera</taxon>
        <taxon>Rotifera</taxon>
        <taxon>Eurotatoria</taxon>
        <taxon>Monogononta</taxon>
        <taxon>Pseudotrocha</taxon>
        <taxon>Ploima</taxon>
        <taxon>Brachionidae</taxon>
        <taxon>Brachionus</taxon>
    </lineage>
</organism>